<dbReference type="EMBL" id="JXRR01000022">
    <property type="protein sequence ID" value="KIL43060.1"/>
    <property type="molecule type" value="Genomic_DNA"/>
</dbReference>
<dbReference type="InterPro" id="IPR036291">
    <property type="entry name" value="NAD(P)-bd_dom_sf"/>
</dbReference>
<feature type="domain" description="Alcohol dehydrogenase-like C-terminal" evidence="1">
    <location>
        <begin position="8"/>
        <end position="87"/>
    </location>
</feature>
<dbReference type="InterPro" id="IPR013149">
    <property type="entry name" value="ADH-like_C"/>
</dbReference>
<dbReference type="Proteomes" id="UP000031972">
    <property type="component" value="Unassembled WGS sequence"/>
</dbReference>
<sequence length="107" mass="11068">MVTGGNGGVGSLLVQIASKVFGAKVIAIIGDLHAEEVMKELGATHVVSYKSDTLAEEILAVNGGPIDTVLDVVGDALFPTSLHVLKKVENSVSQVLLAAKFGDKVRV</sequence>
<dbReference type="PATRIC" id="fig|220754.4.peg.3478"/>
<dbReference type="SUPFAM" id="SSF51735">
    <property type="entry name" value="NAD(P)-binding Rossmann-fold domains"/>
    <property type="match status" value="1"/>
</dbReference>
<dbReference type="Gene3D" id="3.40.50.720">
    <property type="entry name" value="NAD(P)-binding Rossmann-like Domain"/>
    <property type="match status" value="1"/>
</dbReference>
<name>A0A0C2QYG4_9BACL</name>
<dbReference type="AlphaFoldDB" id="A0A0C2QYG4"/>
<comment type="caution">
    <text evidence="2">The sequence shown here is derived from an EMBL/GenBank/DDBJ whole genome shotgun (WGS) entry which is preliminary data.</text>
</comment>
<dbReference type="PANTHER" id="PTHR43677">
    <property type="entry name" value="SHORT-CHAIN DEHYDROGENASE/REDUCTASE"/>
    <property type="match status" value="1"/>
</dbReference>
<gene>
    <name evidence="2" type="ORF">KR50_34630</name>
</gene>
<dbReference type="InterPro" id="IPR051397">
    <property type="entry name" value="Zn-ADH-like_protein"/>
</dbReference>
<proteinExistence type="predicted"/>
<evidence type="ECO:0000313" key="2">
    <source>
        <dbReference type="EMBL" id="KIL43060.1"/>
    </source>
</evidence>
<keyword evidence="3" id="KW-1185">Reference proteome</keyword>
<dbReference type="GO" id="GO:0016491">
    <property type="term" value="F:oxidoreductase activity"/>
    <property type="evidence" value="ECO:0007669"/>
    <property type="project" value="TreeGrafter"/>
</dbReference>
<reference evidence="2 3" key="1">
    <citation type="submission" date="2015-01" db="EMBL/GenBank/DDBJ databases">
        <title>Jeotgalibacillus campisalis genome sequencing.</title>
        <authorList>
            <person name="Goh K.M."/>
            <person name="Chan K.-G."/>
            <person name="Yaakop A.S."/>
            <person name="Ee R."/>
            <person name="Gan H.M."/>
            <person name="Chan C.S."/>
        </authorList>
    </citation>
    <scope>NUCLEOTIDE SEQUENCE [LARGE SCALE GENOMIC DNA]</scope>
    <source>
        <strain evidence="2 3">SF-57</strain>
    </source>
</reference>
<dbReference type="PANTHER" id="PTHR43677:SF4">
    <property type="entry name" value="QUINONE OXIDOREDUCTASE-LIKE PROTEIN 2"/>
    <property type="match status" value="1"/>
</dbReference>
<accession>A0A0C2QYG4</accession>
<protein>
    <submittedName>
        <fullName evidence="2">Alcohol dehydrogenase</fullName>
    </submittedName>
</protein>
<dbReference type="Pfam" id="PF00107">
    <property type="entry name" value="ADH_zinc_N"/>
    <property type="match status" value="1"/>
</dbReference>
<evidence type="ECO:0000259" key="1">
    <source>
        <dbReference type="Pfam" id="PF00107"/>
    </source>
</evidence>
<evidence type="ECO:0000313" key="3">
    <source>
        <dbReference type="Proteomes" id="UP000031972"/>
    </source>
</evidence>
<organism evidence="2 3">
    <name type="scientific">Jeotgalibacillus campisalis</name>
    <dbReference type="NCBI Taxonomy" id="220754"/>
    <lineage>
        <taxon>Bacteria</taxon>
        <taxon>Bacillati</taxon>
        <taxon>Bacillota</taxon>
        <taxon>Bacilli</taxon>
        <taxon>Bacillales</taxon>
        <taxon>Caryophanaceae</taxon>
        <taxon>Jeotgalibacillus</taxon>
    </lineage>
</organism>